<evidence type="ECO:0000313" key="2">
    <source>
        <dbReference type="Proteomes" id="UP001231124"/>
    </source>
</evidence>
<name>A0ABU0I1H5_9HYPH</name>
<evidence type="ECO:0000313" key="1">
    <source>
        <dbReference type="EMBL" id="MDQ0448462.1"/>
    </source>
</evidence>
<gene>
    <name evidence="1" type="ORF">QO012_002971</name>
</gene>
<proteinExistence type="predicted"/>
<comment type="caution">
    <text evidence="1">The sequence shown here is derived from an EMBL/GenBank/DDBJ whole genome shotgun (WGS) entry which is preliminary data.</text>
</comment>
<protein>
    <recommendedName>
        <fullName evidence="3">Growth inhibitor PemK</fullName>
    </recommendedName>
</protein>
<accession>A0ABU0I1H5</accession>
<organism evidence="1 2">
    <name type="scientific">Methylobacterium aerolatum</name>
    <dbReference type="NCBI Taxonomy" id="418708"/>
    <lineage>
        <taxon>Bacteria</taxon>
        <taxon>Pseudomonadati</taxon>
        <taxon>Pseudomonadota</taxon>
        <taxon>Alphaproteobacteria</taxon>
        <taxon>Hyphomicrobiales</taxon>
        <taxon>Methylobacteriaceae</taxon>
        <taxon>Methylobacterium</taxon>
    </lineage>
</organism>
<dbReference type="Proteomes" id="UP001231124">
    <property type="component" value="Unassembled WGS sequence"/>
</dbReference>
<sequence length="31" mass="3463">MPVAKIDRTIGTLDVTTLREVARAISFFLDL</sequence>
<keyword evidence="2" id="KW-1185">Reference proteome</keyword>
<reference evidence="1 2" key="1">
    <citation type="submission" date="2023-07" db="EMBL/GenBank/DDBJ databases">
        <title>Genomic Encyclopedia of Type Strains, Phase IV (KMG-IV): sequencing the most valuable type-strain genomes for metagenomic binning, comparative biology and taxonomic classification.</title>
        <authorList>
            <person name="Goeker M."/>
        </authorList>
    </citation>
    <scope>NUCLEOTIDE SEQUENCE [LARGE SCALE GENOMIC DNA]</scope>
    <source>
        <strain evidence="1 2">DSM 19013</strain>
    </source>
</reference>
<evidence type="ECO:0008006" key="3">
    <source>
        <dbReference type="Google" id="ProtNLM"/>
    </source>
</evidence>
<dbReference type="EMBL" id="JAUSVP010000008">
    <property type="protein sequence ID" value="MDQ0448462.1"/>
    <property type="molecule type" value="Genomic_DNA"/>
</dbReference>